<protein>
    <recommendedName>
        <fullName evidence="9">ABC transporter domain-containing protein</fullName>
    </recommendedName>
</protein>
<evidence type="ECO:0000256" key="6">
    <source>
        <dbReference type="ARBA" id="ARBA00022989"/>
    </source>
</evidence>
<evidence type="ECO:0000256" key="8">
    <source>
        <dbReference type="SAM" id="Phobius"/>
    </source>
</evidence>
<dbReference type="VEuPathDB" id="FungiDB:SeMB42_g03858"/>
<gene>
    <name evidence="10" type="ORF">SeLEV6574_g06147</name>
</gene>
<keyword evidence="2" id="KW-0813">Transport</keyword>
<evidence type="ECO:0000256" key="4">
    <source>
        <dbReference type="ARBA" id="ARBA00022741"/>
    </source>
</evidence>
<dbReference type="GO" id="GO:0016887">
    <property type="term" value="F:ATP hydrolysis activity"/>
    <property type="evidence" value="ECO:0007669"/>
    <property type="project" value="InterPro"/>
</dbReference>
<feature type="domain" description="ABC transporter" evidence="9">
    <location>
        <begin position="589"/>
        <end position="830"/>
    </location>
</feature>
<feature type="transmembrane region" description="Helical" evidence="8">
    <location>
        <begin position="390"/>
        <end position="419"/>
    </location>
</feature>
<name>A0A507CQB6_9FUNG</name>
<dbReference type="PANTHER" id="PTHR19229:SF205">
    <property type="entry name" value="ABC TRANSPORTER A FAMILY MEMBER 1-RELATED"/>
    <property type="match status" value="1"/>
</dbReference>
<keyword evidence="4" id="KW-0547">Nucleotide-binding</keyword>
<dbReference type="Pfam" id="PF00005">
    <property type="entry name" value="ABC_tran"/>
    <property type="match status" value="1"/>
</dbReference>
<comment type="caution">
    <text evidence="10">The sequence shown here is derived from an EMBL/GenBank/DDBJ whole genome shotgun (WGS) entry which is preliminary data.</text>
</comment>
<dbReference type="CDD" id="cd03263">
    <property type="entry name" value="ABC_subfamily_A"/>
    <property type="match status" value="1"/>
</dbReference>
<dbReference type="EMBL" id="QEAM01000328">
    <property type="protein sequence ID" value="TPX41335.1"/>
    <property type="molecule type" value="Genomic_DNA"/>
</dbReference>
<evidence type="ECO:0000313" key="11">
    <source>
        <dbReference type="Proteomes" id="UP000320475"/>
    </source>
</evidence>
<dbReference type="OrthoDB" id="8061355at2759"/>
<organism evidence="10 11">
    <name type="scientific">Synchytrium endobioticum</name>
    <dbReference type="NCBI Taxonomy" id="286115"/>
    <lineage>
        <taxon>Eukaryota</taxon>
        <taxon>Fungi</taxon>
        <taxon>Fungi incertae sedis</taxon>
        <taxon>Chytridiomycota</taxon>
        <taxon>Chytridiomycota incertae sedis</taxon>
        <taxon>Chytridiomycetes</taxon>
        <taxon>Synchytriales</taxon>
        <taxon>Synchytriaceae</taxon>
        <taxon>Synchytrium</taxon>
    </lineage>
</organism>
<dbReference type="InterPro" id="IPR013525">
    <property type="entry name" value="ABC2_TM"/>
</dbReference>
<reference evidence="10 11" key="1">
    <citation type="journal article" date="2019" name="Sci. Rep.">
        <title>Comparative genomics of chytrid fungi reveal insights into the obligate biotrophic and pathogenic lifestyle of Synchytrium endobioticum.</title>
        <authorList>
            <person name="van de Vossenberg B.T.L.H."/>
            <person name="Warris S."/>
            <person name="Nguyen H.D.T."/>
            <person name="van Gent-Pelzer M.P.E."/>
            <person name="Joly D.L."/>
            <person name="van de Geest H.C."/>
            <person name="Bonants P.J.M."/>
            <person name="Smith D.S."/>
            <person name="Levesque C.A."/>
            <person name="van der Lee T.A.J."/>
        </authorList>
    </citation>
    <scope>NUCLEOTIDE SEQUENCE [LARGE SCALE GENOMIC DNA]</scope>
    <source>
        <strain evidence="10 11">LEV6574</strain>
    </source>
</reference>
<sequence>MARRMDAPKTMTLSEKDEAAKGVVTSPSNAAVDQGYFFSSFVSQLWIMMKRNSILQVRYYRSTLAQVLFAPLIFQLLLYILQQADYAKQLESVANPPPSDLFGVLNCQGANPNDACINIMYTPTGDAQFDGIMATFATMNANRTGQGPFAIETPLTDVAFVPTGGRSGTKGIVPVPSSDFIYEYAIRHPNTTKWGISFNRVTTPSLNIQYQVWYNYSITANGTDVFGRQVVSFIRGMDEAIITYLNDPTATVKATIDVTMKDWPLIPMSVLSDTIVQSLGACFFFCSEMIIFIIILNTIVNEKELRLRKGMEMMGLKPSVYWISQYLSTTILVFLAALVTCCLGLAFGFSAFRNTNFGVTLITFFLFGEAMVMFAFFLTTFMSRARTAILAGIFVFIIGLLFESFVFSSPYIGYIWWAADVVDPTGWKILTLLPFFNFGRMFLDISVLTTGRLDTLTQTFIAGPGFPWGALYTPFSSDMRPTYSAGVQPDLPPPVHAWYFLIMDIAIYAVLTWYFDNVVADEYGYRLPPWFFLTFDYWGIEIGSRRGVGESEWLGALKARTSAPLEPDEHADVGTERTAALDAANFPAVKIVNLRKVFGAGFNADVMSDNAGNVAVRDLCITFQEGKLLAMLGQNGAGKSTTINILSGMARPTAGDALIYGFSVKNQMHRIRKIMGVCPQHDILFDDLTAREHIELYAGLKGVPRDQHEPLTQERLAAVKLLTVANQRTGTYSGGMKRRLSMVIATIGDPKIIFMDEPTTGMDPVNRRHVWSFIENFKKDRVIVLTTHSMEEADVLGDKIGIMAHGRLRAINTSLGLKSTYGAGYRISIVTDPHSMNAVKASVTSRMPEAQLEDDAAGALIFVLPSSATPRLPNFVKNYLDANPDGLIKQWGLSQSTLEEIFLKIIRASNPGGYNKVTLR</sequence>
<comment type="subcellular location">
    <subcellularLocation>
        <location evidence="1">Membrane</location>
        <topology evidence="1">Multi-pass membrane protein</topology>
    </subcellularLocation>
</comment>
<dbReference type="Proteomes" id="UP000320475">
    <property type="component" value="Unassembled WGS sequence"/>
</dbReference>
<dbReference type="AlphaFoldDB" id="A0A507CQB6"/>
<dbReference type="SUPFAM" id="SSF52540">
    <property type="entry name" value="P-loop containing nucleoside triphosphate hydrolases"/>
    <property type="match status" value="1"/>
</dbReference>
<evidence type="ECO:0000259" key="9">
    <source>
        <dbReference type="PROSITE" id="PS50893"/>
    </source>
</evidence>
<dbReference type="SMART" id="SM00382">
    <property type="entry name" value="AAA"/>
    <property type="match status" value="1"/>
</dbReference>
<evidence type="ECO:0000313" key="10">
    <source>
        <dbReference type="EMBL" id="TPX41335.1"/>
    </source>
</evidence>
<dbReference type="InterPro" id="IPR027417">
    <property type="entry name" value="P-loop_NTPase"/>
</dbReference>
<keyword evidence="7 8" id="KW-0472">Membrane</keyword>
<dbReference type="GO" id="GO:0005319">
    <property type="term" value="F:lipid transporter activity"/>
    <property type="evidence" value="ECO:0007669"/>
    <property type="project" value="TreeGrafter"/>
</dbReference>
<dbReference type="GO" id="GO:0140359">
    <property type="term" value="F:ABC-type transporter activity"/>
    <property type="evidence" value="ECO:0007669"/>
    <property type="project" value="InterPro"/>
</dbReference>
<dbReference type="Gene3D" id="3.40.50.300">
    <property type="entry name" value="P-loop containing nucleotide triphosphate hydrolases"/>
    <property type="match status" value="1"/>
</dbReference>
<keyword evidence="3 8" id="KW-0812">Transmembrane</keyword>
<feature type="transmembrane region" description="Helical" evidence="8">
    <location>
        <begin position="357"/>
        <end position="378"/>
    </location>
</feature>
<dbReference type="PANTHER" id="PTHR19229">
    <property type="entry name" value="ATP-BINDING CASSETTE TRANSPORTER SUBFAMILY A ABCA"/>
    <property type="match status" value="1"/>
</dbReference>
<dbReference type="PROSITE" id="PS00211">
    <property type="entry name" value="ABC_TRANSPORTER_1"/>
    <property type="match status" value="1"/>
</dbReference>
<evidence type="ECO:0000256" key="5">
    <source>
        <dbReference type="ARBA" id="ARBA00022840"/>
    </source>
</evidence>
<dbReference type="InterPro" id="IPR026082">
    <property type="entry name" value="ABCA"/>
</dbReference>
<evidence type="ECO:0000256" key="7">
    <source>
        <dbReference type="ARBA" id="ARBA00023136"/>
    </source>
</evidence>
<dbReference type="InterPro" id="IPR003593">
    <property type="entry name" value="AAA+_ATPase"/>
</dbReference>
<dbReference type="Pfam" id="PF12698">
    <property type="entry name" value="ABC2_membrane_3"/>
    <property type="match status" value="1"/>
</dbReference>
<dbReference type="FunFam" id="3.40.50.300:FF:000665">
    <property type="entry name" value="ABC transporter A family member 2"/>
    <property type="match status" value="1"/>
</dbReference>
<dbReference type="GO" id="GO:0005524">
    <property type="term" value="F:ATP binding"/>
    <property type="evidence" value="ECO:0007669"/>
    <property type="project" value="UniProtKB-KW"/>
</dbReference>
<dbReference type="GO" id="GO:0016020">
    <property type="term" value="C:membrane"/>
    <property type="evidence" value="ECO:0007669"/>
    <property type="project" value="UniProtKB-SubCell"/>
</dbReference>
<keyword evidence="6 8" id="KW-1133">Transmembrane helix</keyword>
<proteinExistence type="predicted"/>
<feature type="transmembrane region" description="Helical" evidence="8">
    <location>
        <begin position="59"/>
        <end position="81"/>
    </location>
</feature>
<evidence type="ECO:0000256" key="2">
    <source>
        <dbReference type="ARBA" id="ARBA00022448"/>
    </source>
</evidence>
<accession>A0A507CQB6</accession>
<evidence type="ECO:0000256" key="1">
    <source>
        <dbReference type="ARBA" id="ARBA00004141"/>
    </source>
</evidence>
<feature type="transmembrane region" description="Helical" evidence="8">
    <location>
        <begin position="320"/>
        <end position="351"/>
    </location>
</feature>
<dbReference type="InterPro" id="IPR017871">
    <property type="entry name" value="ABC_transporter-like_CS"/>
</dbReference>
<dbReference type="InterPro" id="IPR003439">
    <property type="entry name" value="ABC_transporter-like_ATP-bd"/>
</dbReference>
<dbReference type="PROSITE" id="PS50893">
    <property type="entry name" value="ABC_TRANSPORTER_2"/>
    <property type="match status" value="1"/>
</dbReference>
<feature type="transmembrane region" description="Helical" evidence="8">
    <location>
        <begin position="278"/>
        <end position="300"/>
    </location>
</feature>
<evidence type="ECO:0000256" key="3">
    <source>
        <dbReference type="ARBA" id="ARBA00022692"/>
    </source>
</evidence>
<keyword evidence="5" id="KW-0067">ATP-binding</keyword>